<reference evidence="3" key="1">
    <citation type="submission" date="2015-07" db="EMBL/GenBank/DDBJ databases">
        <title>Whole genome sequence of an Ensifer adhaerens strain isolated from a cave pool in the Wind Cave National Park.</title>
        <authorList>
            <person name="Eng W.W.H."/>
            <person name="Gan H.M."/>
            <person name="Barton H.A."/>
            <person name="Savka M.A."/>
        </authorList>
    </citation>
    <scope>NUCLEOTIDE SEQUENCE [LARGE SCALE GENOMIC DNA]</scope>
    <source>
        <strain evidence="3">SD006</strain>
    </source>
</reference>
<organism evidence="2 3">
    <name type="scientific">Ensifer adhaerens</name>
    <name type="common">Sinorhizobium morelense</name>
    <dbReference type="NCBI Taxonomy" id="106592"/>
    <lineage>
        <taxon>Bacteria</taxon>
        <taxon>Pseudomonadati</taxon>
        <taxon>Pseudomonadota</taxon>
        <taxon>Alphaproteobacteria</taxon>
        <taxon>Hyphomicrobiales</taxon>
        <taxon>Rhizobiaceae</taxon>
        <taxon>Sinorhizobium/Ensifer group</taxon>
        <taxon>Ensifer</taxon>
    </lineage>
</organism>
<evidence type="ECO:0000313" key="2">
    <source>
        <dbReference type="EMBL" id="KOF21388.1"/>
    </source>
</evidence>
<name>A0A0L8C3L1_ENSAD</name>
<dbReference type="AlphaFoldDB" id="A0A0L8C3L1"/>
<evidence type="ECO:0000256" key="1">
    <source>
        <dbReference type="SAM" id="MobiDB-lite"/>
    </source>
</evidence>
<accession>A0A0L8C3L1</accession>
<feature type="region of interest" description="Disordered" evidence="1">
    <location>
        <begin position="24"/>
        <end position="60"/>
    </location>
</feature>
<comment type="caution">
    <text evidence="2">The sequence shown here is derived from an EMBL/GenBank/DDBJ whole genome shotgun (WGS) entry which is preliminary data.</text>
</comment>
<dbReference type="Proteomes" id="UP000037425">
    <property type="component" value="Unassembled WGS sequence"/>
</dbReference>
<dbReference type="EMBL" id="LGAP01000002">
    <property type="protein sequence ID" value="KOF21388.1"/>
    <property type="molecule type" value="Genomic_DNA"/>
</dbReference>
<gene>
    <name evidence="2" type="ORF">AC244_08605</name>
</gene>
<protein>
    <submittedName>
        <fullName evidence="2">Uncharacterized protein</fullName>
    </submittedName>
</protein>
<evidence type="ECO:0000313" key="3">
    <source>
        <dbReference type="Proteomes" id="UP000037425"/>
    </source>
</evidence>
<dbReference type="PATRIC" id="fig|106592.7.peg.3391"/>
<sequence length="60" mass="6769">MAAVLLAGLQTLERFIFKQKHSAGRNFGQDQGGWRRAQQKLRSRRPSPVMAEIHPALRVG</sequence>
<proteinExistence type="predicted"/>